<dbReference type="Proteomes" id="UP000054279">
    <property type="component" value="Unassembled WGS sequence"/>
</dbReference>
<name>A0A0C9W410_SPHS4</name>
<proteinExistence type="predicted"/>
<organism evidence="3 4">
    <name type="scientific">Sphaerobolus stellatus (strain SS14)</name>
    <dbReference type="NCBI Taxonomy" id="990650"/>
    <lineage>
        <taxon>Eukaryota</taxon>
        <taxon>Fungi</taxon>
        <taxon>Dikarya</taxon>
        <taxon>Basidiomycota</taxon>
        <taxon>Agaricomycotina</taxon>
        <taxon>Agaricomycetes</taxon>
        <taxon>Phallomycetidae</taxon>
        <taxon>Geastrales</taxon>
        <taxon>Sphaerobolaceae</taxon>
        <taxon>Sphaerobolus</taxon>
    </lineage>
</organism>
<protein>
    <recommendedName>
        <fullName evidence="2">DUF6534 domain-containing protein</fullName>
    </recommendedName>
</protein>
<reference evidence="3 4" key="1">
    <citation type="submission" date="2014-06" db="EMBL/GenBank/DDBJ databases">
        <title>Evolutionary Origins and Diversification of the Mycorrhizal Mutualists.</title>
        <authorList>
            <consortium name="DOE Joint Genome Institute"/>
            <consortium name="Mycorrhizal Genomics Consortium"/>
            <person name="Kohler A."/>
            <person name="Kuo A."/>
            <person name="Nagy L.G."/>
            <person name="Floudas D."/>
            <person name="Copeland A."/>
            <person name="Barry K.W."/>
            <person name="Cichocki N."/>
            <person name="Veneault-Fourrey C."/>
            <person name="LaButti K."/>
            <person name="Lindquist E.A."/>
            <person name="Lipzen A."/>
            <person name="Lundell T."/>
            <person name="Morin E."/>
            <person name="Murat C."/>
            <person name="Riley R."/>
            <person name="Ohm R."/>
            <person name="Sun H."/>
            <person name="Tunlid A."/>
            <person name="Henrissat B."/>
            <person name="Grigoriev I.V."/>
            <person name="Hibbett D.S."/>
            <person name="Martin F."/>
        </authorList>
    </citation>
    <scope>NUCLEOTIDE SEQUENCE [LARGE SCALE GENOMIC DNA]</scope>
    <source>
        <strain evidence="3 4">SS14</strain>
    </source>
</reference>
<evidence type="ECO:0000259" key="2">
    <source>
        <dbReference type="Pfam" id="PF20152"/>
    </source>
</evidence>
<evidence type="ECO:0000313" key="3">
    <source>
        <dbReference type="EMBL" id="KIJ46922.1"/>
    </source>
</evidence>
<dbReference type="EMBL" id="KN837105">
    <property type="protein sequence ID" value="KIJ46922.1"/>
    <property type="molecule type" value="Genomic_DNA"/>
</dbReference>
<keyword evidence="1" id="KW-1133">Transmembrane helix</keyword>
<gene>
    <name evidence="3" type="ORF">M422DRAFT_249666</name>
</gene>
<evidence type="ECO:0000256" key="1">
    <source>
        <dbReference type="SAM" id="Phobius"/>
    </source>
</evidence>
<feature type="domain" description="DUF6534" evidence="2">
    <location>
        <begin position="73"/>
        <end position="145"/>
    </location>
</feature>
<accession>A0A0C9W410</accession>
<feature type="transmembrane region" description="Helical" evidence="1">
    <location>
        <begin position="12"/>
        <end position="34"/>
    </location>
</feature>
<sequence>MGIGGDRNSYSFILYLRIFSISKSYILCGVLLILTFSHTVFDYVAAGLELSVTGLAAEDLTARLAEAGLSLDLVANVIIMLAMFHFFYTSRTQVKSTQNPLNKLAIYTFASGFITVVANPVILATFLTQPSSQIYSGASFVLPHCKHSIRALRNNHISFLFPLFHRIFKLSSGCICSLNSRKRLRDRYDTGTIGGGGSSSLPAPFLPVFTLSLSQGMTARDTDSPGASELFLMGNTKGEPKRAEKYVGDQIRSINESVGNDGAFAV</sequence>
<dbReference type="Pfam" id="PF20152">
    <property type="entry name" value="DUF6534"/>
    <property type="match status" value="1"/>
</dbReference>
<dbReference type="InterPro" id="IPR045339">
    <property type="entry name" value="DUF6534"/>
</dbReference>
<keyword evidence="4" id="KW-1185">Reference proteome</keyword>
<keyword evidence="1" id="KW-0812">Transmembrane</keyword>
<feature type="transmembrane region" description="Helical" evidence="1">
    <location>
        <begin position="104"/>
        <end position="127"/>
    </location>
</feature>
<keyword evidence="1" id="KW-0472">Membrane</keyword>
<dbReference type="OrthoDB" id="3270417at2759"/>
<evidence type="ECO:0000313" key="4">
    <source>
        <dbReference type="Proteomes" id="UP000054279"/>
    </source>
</evidence>
<dbReference type="HOGENOM" id="CLU_091452_0_0_1"/>
<feature type="transmembrane region" description="Helical" evidence="1">
    <location>
        <begin position="69"/>
        <end position="88"/>
    </location>
</feature>
<dbReference type="AlphaFoldDB" id="A0A0C9W410"/>